<accession>A0A8T0PJ22</accession>
<feature type="region of interest" description="Disordered" evidence="1">
    <location>
        <begin position="1"/>
        <end position="36"/>
    </location>
</feature>
<gene>
    <name evidence="2" type="ORF">PVAP13_8KG332002</name>
</gene>
<comment type="caution">
    <text evidence="2">The sequence shown here is derived from an EMBL/GenBank/DDBJ whole genome shotgun (WGS) entry which is preliminary data.</text>
</comment>
<name>A0A8T0PJ22_PANVG</name>
<evidence type="ECO:0000313" key="2">
    <source>
        <dbReference type="EMBL" id="KAG2562171.1"/>
    </source>
</evidence>
<dbReference type="Proteomes" id="UP000823388">
    <property type="component" value="Chromosome 8K"/>
</dbReference>
<reference evidence="2 3" key="1">
    <citation type="submission" date="2020-05" db="EMBL/GenBank/DDBJ databases">
        <title>WGS assembly of Panicum virgatum.</title>
        <authorList>
            <person name="Lovell J.T."/>
            <person name="Jenkins J."/>
            <person name="Shu S."/>
            <person name="Juenger T.E."/>
            <person name="Schmutz J."/>
        </authorList>
    </citation>
    <scope>NUCLEOTIDE SEQUENCE [LARGE SCALE GENOMIC DNA]</scope>
    <source>
        <strain evidence="3">cv. AP13</strain>
    </source>
</reference>
<protein>
    <submittedName>
        <fullName evidence="2">Uncharacterized protein</fullName>
    </submittedName>
</protein>
<evidence type="ECO:0000313" key="3">
    <source>
        <dbReference type="Proteomes" id="UP000823388"/>
    </source>
</evidence>
<organism evidence="2 3">
    <name type="scientific">Panicum virgatum</name>
    <name type="common">Blackwell switchgrass</name>
    <dbReference type="NCBI Taxonomy" id="38727"/>
    <lineage>
        <taxon>Eukaryota</taxon>
        <taxon>Viridiplantae</taxon>
        <taxon>Streptophyta</taxon>
        <taxon>Embryophyta</taxon>
        <taxon>Tracheophyta</taxon>
        <taxon>Spermatophyta</taxon>
        <taxon>Magnoliopsida</taxon>
        <taxon>Liliopsida</taxon>
        <taxon>Poales</taxon>
        <taxon>Poaceae</taxon>
        <taxon>PACMAD clade</taxon>
        <taxon>Panicoideae</taxon>
        <taxon>Panicodae</taxon>
        <taxon>Paniceae</taxon>
        <taxon>Panicinae</taxon>
        <taxon>Panicum</taxon>
        <taxon>Panicum sect. Hiantes</taxon>
    </lineage>
</organism>
<dbReference type="AlphaFoldDB" id="A0A8T0PJ22"/>
<sequence>MARRPPVRARTGQEVWPPVALGPGGAGSSAPSPGAVADGEAWRQREQGEQGGVLGSIPLNISFRRALVGDNMVLWVQLVSLVMNTKLTENNDAFELGLTKNSNFTVKSLYSDFMQADRIPVNCIVWKLRVIFRGTYWIKFWSQFSKVEESFFLKNNCLLIEGRVLELFARRGWNFMNHLSS</sequence>
<keyword evidence="3" id="KW-1185">Reference proteome</keyword>
<dbReference type="EMBL" id="CM029051">
    <property type="protein sequence ID" value="KAG2562171.1"/>
    <property type="molecule type" value="Genomic_DNA"/>
</dbReference>
<evidence type="ECO:0000256" key="1">
    <source>
        <dbReference type="SAM" id="MobiDB-lite"/>
    </source>
</evidence>
<proteinExistence type="predicted"/>